<keyword evidence="1" id="KW-0472">Membrane</keyword>
<gene>
    <name evidence="2" type="ORF">LITE_LOCUS18145</name>
</gene>
<dbReference type="AlphaFoldDB" id="A0AAV0KFX0"/>
<feature type="transmembrane region" description="Helical" evidence="1">
    <location>
        <begin position="26"/>
        <end position="45"/>
    </location>
</feature>
<keyword evidence="1" id="KW-1133">Transmembrane helix</keyword>
<evidence type="ECO:0000313" key="3">
    <source>
        <dbReference type="Proteomes" id="UP001154282"/>
    </source>
</evidence>
<reference evidence="2" key="1">
    <citation type="submission" date="2022-08" db="EMBL/GenBank/DDBJ databases">
        <authorList>
            <person name="Gutierrez-Valencia J."/>
        </authorList>
    </citation>
    <scope>NUCLEOTIDE SEQUENCE</scope>
</reference>
<protein>
    <submittedName>
        <fullName evidence="2">Uncharacterized protein</fullName>
    </submittedName>
</protein>
<sequence length="49" mass="5771">MFLSFVLYFFLQQLTKKNCSIMSQNLATLQILLLCSCFFLMFFLFSASK</sequence>
<accession>A0AAV0KFX0</accession>
<name>A0AAV0KFX0_9ROSI</name>
<dbReference type="Proteomes" id="UP001154282">
    <property type="component" value="Unassembled WGS sequence"/>
</dbReference>
<evidence type="ECO:0000256" key="1">
    <source>
        <dbReference type="SAM" id="Phobius"/>
    </source>
</evidence>
<comment type="caution">
    <text evidence="2">The sequence shown here is derived from an EMBL/GenBank/DDBJ whole genome shotgun (WGS) entry which is preliminary data.</text>
</comment>
<keyword evidence="1" id="KW-0812">Transmembrane</keyword>
<keyword evidence="3" id="KW-1185">Reference proteome</keyword>
<organism evidence="2 3">
    <name type="scientific">Linum tenue</name>
    <dbReference type="NCBI Taxonomy" id="586396"/>
    <lineage>
        <taxon>Eukaryota</taxon>
        <taxon>Viridiplantae</taxon>
        <taxon>Streptophyta</taxon>
        <taxon>Embryophyta</taxon>
        <taxon>Tracheophyta</taxon>
        <taxon>Spermatophyta</taxon>
        <taxon>Magnoliopsida</taxon>
        <taxon>eudicotyledons</taxon>
        <taxon>Gunneridae</taxon>
        <taxon>Pentapetalae</taxon>
        <taxon>rosids</taxon>
        <taxon>fabids</taxon>
        <taxon>Malpighiales</taxon>
        <taxon>Linaceae</taxon>
        <taxon>Linum</taxon>
    </lineage>
</organism>
<dbReference type="EMBL" id="CAMGYJ010000005">
    <property type="protein sequence ID" value="CAI0419818.1"/>
    <property type="molecule type" value="Genomic_DNA"/>
</dbReference>
<proteinExistence type="predicted"/>
<evidence type="ECO:0000313" key="2">
    <source>
        <dbReference type="EMBL" id="CAI0419818.1"/>
    </source>
</evidence>